<evidence type="ECO:0008006" key="2">
    <source>
        <dbReference type="Google" id="ProtNLM"/>
    </source>
</evidence>
<reference evidence="1" key="1">
    <citation type="journal article" date="2014" name="Front. Microbiol.">
        <title>High frequency of phylogenetically diverse reductive dehalogenase-homologous genes in deep subseafloor sedimentary metagenomes.</title>
        <authorList>
            <person name="Kawai M."/>
            <person name="Futagami T."/>
            <person name="Toyoda A."/>
            <person name="Takaki Y."/>
            <person name="Nishi S."/>
            <person name="Hori S."/>
            <person name="Arai W."/>
            <person name="Tsubouchi T."/>
            <person name="Morono Y."/>
            <person name="Uchiyama I."/>
            <person name="Ito T."/>
            <person name="Fujiyama A."/>
            <person name="Inagaki F."/>
            <person name="Takami H."/>
        </authorList>
    </citation>
    <scope>NUCLEOTIDE SEQUENCE</scope>
    <source>
        <strain evidence="1">Expedition CK06-06</strain>
    </source>
</reference>
<feature type="non-terminal residue" evidence="1">
    <location>
        <position position="194"/>
    </location>
</feature>
<dbReference type="GO" id="GO:0016788">
    <property type="term" value="F:hydrolase activity, acting on ester bonds"/>
    <property type="evidence" value="ECO:0007669"/>
    <property type="project" value="InterPro"/>
</dbReference>
<dbReference type="InterPro" id="IPR001130">
    <property type="entry name" value="TatD-like"/>
</dbReference>
<dbReference type="InterPro" id="IPR032466">
    <property type="entry name" value="Metal_Hydrolase"/>
</dbReference>
<protein>
    <recommendedName>
        <fullName evidence="2">Metal-dependent hydrolase</fullName>
    </recommendedName>
</protein>
<evidence type="ECO:0000313" key="1">
    <source>
        <dbReference type="EMBL" id="GAG37049.1"/>
    </source>
</evidence>
<dbReference type="Pfam" id="PF01026">
    <property type="entry name" value="TatD_DNase"/>
    <property type="match status" value="1"/>
</dbReference>
<dbReference type="PANTHER" id="PTHR42658">
    <property type="entry name" value="HYDROLASE TATD"/>
    <property type="match status" value="1"/>
</dbReference>
<accession>X0X1H3</accession>
<dbReference type="AlphaFoldDB" id="X0X1H3"/>
<proteinExistence type="predicted"/>
<dbReference type="PIRSF" id="PIRSF005295">
    <property type="entry name" value="UCP005295_TatD"/>
    <property type="match status" value="1"/>
</dbReference>
<dbReference type="Gene3D" id="3.20.20.140">
    <property type="entry name" value="Metal-dependent hydrolases"/>
    <property type="match status" value="1"/>
</dbReference>
<dbReference type="PANTHER" id="PTHR42658:SF1">
    <property type="entry name" value="HYDROLASE TATD"/>
    <property type="match status" value="1"/>
</dbReference>
<comment type="caution">
    <text evidence="1">The sequence shown here is derived from an EMBL/GenBank/DDBJ whole genome shotgun (WGS) entry which is preliminary data.</text>
</comment>
<organism evidence="1">
    <name type="scientific">marine sediment metagenome</name>
    <dbReference type="NCBI Taxonomy" id="412755"/>
    <lineage>
        <taxon>unclassified sequences</taxon>
        <taxon>metagenomes</taxon>
        <taxon>ecological metagenomes</taxon>
    </lineage>
</organism>
<dbReference type="EMBL" id="BARS01048490">
    <property type="protein sequence ID" value="GAG37049.1"/>
    <property type="molecule type" value="Genomic_DNA"/>
</dbReference>
<dbReference type="SUPFAM" id="SSF51556">
    <property type="entry name" value="Metallo-dependent hydrolases"/>
    <property type="match status" value="1"/>
</dbReference>
<sequence>MAYIDPHIHMVSRTTDDYRRMAQAGCVAITEPAFWAGFDRSSPAGFYDYFRQLTDVEPKRAAQYGIAHYCWLCINPKEAEDPAFAREVMKLIPEFLDKPNVLGIGEIGLNKNSRNELIILEEQIELAKQHERLILVHTPHLEDKLKGTRMTMDALINAGIDPGRVLIDHVEEHTVAEVLDRGFWAGMTLYPDSK</sequence>
<name>X0X1H3_9ZZZZ</name>
<dbReference type="InterPro" id="IPR012022">
    <property type="entry name" value="UCP005295"/>
</dbReference>
<gene>
    <name evidence="1" type="ORF">S01H1_72665</name>
</gene>